<evidence type="ECO:0000313" key="1">
    <source>
        <dbReference type="EMBL" id="GEN35943.1"/>
    </source>
</evidence>
<dbReference type="AlphaFoldDB" id="A0A511VEE8"/>
<organism evidence="1 2">
    <name type="scientific">Aneurinibacillus danicus</name>
    <dbReference type="NCBI Taxonomy" id="267746"/>
    <lineage>
        <taxon>Bacteria</taxon>
        <taxon>Bacillati</taxon>
        <taxon>Bacillota</taxon>
        <taxon>Bacilli</taxon>
        <taxon>Bacillales</taxon>
        <taxon>Paenibacillaceae</taxon>
        <taxon>Aneurinibacillus group</taxon>
        <taxon>Aneurinibacillus</taxon>
    </lineage>
</organism>
<dbReference type="Proteomes" id="UP000321157">
    <property type="component" value="Unassembled WGS sequence"/>
</dbReference>
<proteinExistence type="predicted"/>
<dbReference type="RefSeq" id="WP_170230344.1">
    <property type="nucleotide sequence ID" value="NZ_BJXX01000159.1"/>
</dbReference>
<sequence length="204" mass="24003">MSLGEKRAFIIDTNVIYNIVHSSSNHEIQAFLNTYNDWQNGAYDGVMYFAQEVQNELEVQLLSTKINKKLRPRFRMEMSKFRTLQCSSTKKREHAVRQLAAYVAYTYKIPITGKYEDKNRETMMQYPSVSDARIILTAIDYEYDIVTSNIKDFLVLSCINPLLHIIRPKDNYPIVFSQQFYEELESDEFVEHLREQIINDDSTT</sequence>
<accession>A0A511VEE8</accession>
<dbReference type="SUPFAM" id="SSF88723">
    <property type="entry name" value="PIN domain-like"/>
    <property type="match status" value="1"/>
</dbReference>
<protein>
    <recommendedName>
        <fullName evidence="3">PIN domain-containing protein</fullName>
    </recommendedName>
</protein>
<dbReference type="InterPro" id="IPR029060">
    <property type="entry name" value="PIN-like_dom_sf"/>
</dbReference>
<reference evidence="1 2" key="1">
    <citation type="submission" date="2019-07" db="EMBL/GenBank/DDBJ databases">
        <title>Whole genome shotgun sequence of Aneurinibacillus danicus NBRC 102444.</title>
        <authorList>
            <person name="Hosoyama A."/>
            <person name="Uohara A."/>
            <person name="Ohji S."/>
            <person name="Ichikawa N."/>
        </authorList>
    </citation>
    <scope>NUCLEOTIDE SEQUENCE [LARGE SCALE GENOMIC DNA]</scope>
    <source>
        <strain evidence="1 2">NBRC 102444</strain>
    </source>
</reference>
<dbReference type="EMBL" id="BJXX01000159">
    <property type="protein sequence ID" value="GEN35943.1"/>
    <property type="molecule type" value="Genomic_DNA"/>
</dbReference>
<gene>
    <name evidence="1" type="ORF">ADA01nite_34030</name>
</gene>
<dbReference type="Gene3D" id="3.40.50.1010">
    <property type="entry name" value="5'-nuclease"/>
    <property type="match status" value="1"/>
</dbReference>
<keyword evidence="2" id="KW-1185">Reference proteome</keyword>
<evidence type="ECO:0008006" key="3">
    <source>
        <dbReference type="Google" id="ProtNLM"/>
    </source>
</evidence>
<comment type="caution">
    <text evidence="1">The sequence shown here is derived from an EMBL/GenBank/DDBJ whole genome shotgun (WGS) entry which is preliminary data.</text>
</comment>
<evidence type="ECO:0000313" key="2">
    <source>
        <dbReference type="Proteomes" id="UP000321157"/>
    </source>
</evidence>
<name>A0A511VEE8_9BACL</name>